<feature type="transmembrane region" description="Helical" evidence="6">
    <location>
        <begin position="55"/>
        <end position="74"/>
    </location>
</feature>
<dbReference type="EMBL" id="LWMN01000011">
    <property type="protein sequence ID" value="OAQ56158.1"/>
    <property type="molecule type" value="Genomic_DNA"/>
</dbReference>
<dbReference type="Pfam" id="PF09335">
    <property type="entry name" value="VTT_dom"/>
    <property type="match status" value="1"/>
</dbReference>
<comment type="caution">
    <text evidence="8">The sequence shown here is derived from an EMBL/GenBank/DDBJ whole genome shotgun (WGS) entry which is preliminary data.</text>
</comment>
<dbReference type="Proteomes" id="UP000078516">
    <property type="component" value="Unassembled WGS sequence"/>
</dbReference>
<feature type="transmembrane region" description="Helical" evidence="6">
    <location>
        <begin position="94"/>
        <end position="117"/>
    </location>
</feature>
<dbReference type="GO" id="GO:0005886">
    <property type="term" value="C:plasma membrane"/>
    <property type="evidence" value="ECO:0007669"/>
    <property type="project" value="UniProtKB-SubCell"/>
</dbReference>
<keyword evidence="9" id="KW-1185">Reference proteome</keyword>
<dbReference type="PANTHER" id="PTHR12677">
    <property type="entry name" value="GOLGI APPARATUS MEMBRANE PROTEIN TVP38-RELATED"/>
    <property type="match status" value="1"/>
</dbReference>
<keyword evidence="3 6" id="KW-0812">Transmembrane</keyword>
<comment type="subcellular location">
    <subcellularLocation>
        <location evidence="1 6">Cell membrane</location>
        <topology evidence="1 6">Multi-pass membrane protein</topology>
    </subcellularLocation>
</comment>
<dbReference type="AlphaFoldDB" id="A0A179ESD4"/>
<keyword evidence="5 6" id="KW-0472">Membrane</keyword>
<evidence type="ECO:0000256" key="2">
    <source>
        <dbReference type="ARBA" id="ARBA00022475"/>
    </source>
</evidence>
<reference evidence="8 9" key="1">
    <citation type="submission" date="2016-04" db="EMBL/GenBank/DDBJ databases">
        <title>Draft genome of an Enterococcus thailandicus strain isolated from bovine feces.</title>
        <authorList>
            <person name="Beukers A.G."/>
            <person name="Zaheer R."/>
            <person name="Goji N."/>
            <person name="Cook S.R."/>
            <person name="Amoako K."/>
            <person name="Chaves A.V."/>
            <person name="Ward M.P."/>
            <person name="Mcallister T.A."/>
        </authorList>
    </citation>
    <scope>NUCLEOTIDE SEQUENCE [LARGE SCALE GENOMIC DNA]</scope>
    <source>
        <strain evidence="8 9">F0711D 46</strain>
    </source>
</reference>
<dbReference type="InterPro" id="IPR015414">
    <property type="entry name" value="TMEM64"/>
</dbReference>
<proteinExistence type="inferred from homology"/>
<evidence type="ECO:0000259" key="7">
    <source>
        <dbReference type="Pfam" id="PF09335"/>
    </source>
</evidence>
<comment type="similarity">
    <text evidence="6">Belongs to the TVP38/TMEM64 family.</text>
</comment>
<feature type="domain" description="VTT" evidence="7">
    <location>
        <begin position="74"/>
        <end position="187"/>
    </location>
</feature>
<evidence type="ECO:0000256" key="4">
    <source>
        <dbReference type="ARBA" id="ARBA00022989"/>
    </source>
</evidence>
<name>A0A179ESD4_ENTTH</name>
<dbReference type="RefSeq" id="WP_067482948.1">
    <property type="nucleotide sequence ID" value="NZ_BSWU01000011.1"/>
</dbReference>
<keyword evidence="2 6" id="KW-1003">Cell membrane</keyword>
<evidence type="ECO:0000313" key="9">
    <source>
        <dbReference type="Proteomes" id="UP000078516"/>
    </source>
</evidence>
<evidence type="ECO:0000313" key="8">
    <source>
        <dbReference type="EMBL" id="OAQ56158.1"/>
    </source>
</evidence>
<dbReference type="PANTHER" id="PTHR12677:SF59">
    <property type="entry name" value="GOLGI APPARATUS MEMBRANE PROTEIN TVP38-RELATED"/>
    <property type="match status" value="1"/>
</dbReference>
<keyword evidence="4 6" id="KW-1133">Transmembrane helix</keyword>
<feature type="transmembrane region" description="Helical" evidence="6">
    <location>
        <begin position="138"/>
        <end position="161"/>
    </location>
</feature>
<evidence type="ECO:0000256" key="5">
    <source>
        <dbReference type="ARBA" id="ARBA00023136"/>
    </source>
</evidence>
<feature type="transmembrane region" description="Helical" evidence="6">
    <location>
        <begin position="197"/>
        <end position="216"/>
    </location>
</feature>
<evidence type="ECO:0000256" key="3">
    <source>
        <dbReference type="ARBA" id="ARBA00022692"/>
    </source>
</evidence>
<protein>
    <recommendedName>
        <fullName evidence="6">TVP38/TMEM64 family membrane protein</fullName>
    </recommendedName>
</protein>
<evidence type="ECO:0000256" key="1">
    <source>
        <dbReference type="ARBA" id="ARBA00004651"/>
    </source>
</evidence>
<accession>A0A179ESD4</accession>
<dbReference type="InterPro" id="IPR032816">
    <property type="entry name" value="VTT_dom"/>
</dbReference>
<feature type="transmembrane region" description="Helical" evidence="6">
    <location>
        <begin position="6"/>
        <end position="26"/>
    </location>
</feature>
<evidence type="ECO:0000256" key="6">
    <source>
        <dbReference type="RuleBase" id="RU366058"/>
    </source>
</evidence>
<sequence length="231" mass="25113">MKKRIVQIILILCGIGLISFIGYHVYLQYAKDIDILLNPKASQALLQKTVRSHGVITAALLILLTTVMCVVPGIPTSIVGVLVGVSYGPILGSLINISGNALGNLFAIFLLHHLTFLDQSTKENRWVKAITRMRHPKIGVMIGYMVPVIPSSIVSFTAYTLNLSLKQVALSVILGVLPSSILYACGGEALFHGYNKTAVGIIASVLLLIGLVVIIYKDREKHRLDKVKKSE</sequence>
<gene>
    <name evidence="8" type="ORF">A6E74_05405</name>
</gene>
<organism evidence="8 9">
    <name type="scientific">Enterococcus thailandicus</name>
    <dbReference type="NCBI Taxonomy" id="417368"/>
    <lineage>
        <taxon>Bacteria</taxon>
        <taxon>Bacillati</taxon>
        <taxon>Bacillota</taxon>
        <taxon>Bacilli</taxon>
        <taxon>Lactobacillales</taxon>
        <taxon>Enterococcaceae</taxon>
        <taxon>Enterococcus</taxon>
    </lineage>
</organism>